<evidence type="ECO:0000313" key="12">
    <source>
        <dbReference type="Proteomes" id="UP000681594"/>
    </source>
</evidence>
<evidence type="ECO:0000256" key="6">
    <source>
        <dbReference type="ARBA" id="ARBA00022777"/>
    </source>
</evidence>
<dbReference type="PANTHER" id="PTHR41523:SF8">
    <property type="entry name" value="ETHYLENE RESPONSE SENSOR PROTEIN"/>
    <property type="match status" value="1"/>
</dbReference>
<dbReference type="InterPro" id="IPR036890">
    <property type="entry name" value="HATPase_C_sf"/>
</dbReference>
<evidence type="ECO:0000256" key="4">
    <source>
        <dbReference type="ARBA" id="ARBA00022679"/>
    </source>
</evidence>
<accession>A0ABS4AK23</accession>
<keyword evidence="5" id="KW-0547">Nucleotide-binding</keyword>
<dbReference type="InterPro" id="IPR001789">
    <property type="entry name" value="Sig_transdc_resp-reg_receiver"/>
</dbReference>
<dbReference type="SMART" id="SM00387">
    <property type="entry name" value="HATPase_c"/>
    <property type="match status" value="1"/>
</dbReference>
<evidence type="ECO:0000256" key="2">
    <source>
        <dbReference type="ARBA" id="ARBA00012438"/>
    </source>
</evidence>
<gene>
    <name evidence="11" type="ORF">J8J14_21680</name>
</gene>
<dbReference type="CDD" id="cd00156">
    <property type="entry name" value="REC"/>
    <property type="match status" value="1"/>
</dbReference>
<evidence type="ECO:0000256" key="7">
    <source>
        <dbReference type="ARBA" id="ARBA00022840"/>
    </source>
</evidence>
<dbReference type="PANTHER" id="PTHR41523">
    <property type="entry name" value="TWO-COMPONENT SYSTEM SENSOR PROTEIN"/>
    <property type="match status" value="1"/>
</dbReference>
<dbReference type="InterPro" id="IPR011006">
    <property type="entry name" value="CheY-like_superfamily"/>
</dbReference>
<dbReference type="Pfam" id="PF00072">
    <property type="entry name" value="Response_reg"/>
    <property type="match status" value="1"/>
</dbReference>
<comment type="catalytic activity">
    <reaction evidence="1">
        <text>ATP + protein L-histidine = ADP + protein N-phospho-L-histidine.</text>
        <dbReference type="EC" id="2.7.13.3"/>
    </reaction>
</comment>
<dbReference type="PROSITE" id="PS50110">
    <property type="entry name" value="RESPONSE_REGULATORY"/>
    <property type="match status" value="1"/>
</dbReference>
<comment type="caution">
    <text evidence="11">The sequence shown here is derived from an EMBL/GenBank/DDBJ whole genome shotgun (WGS) entry which is preliminary data.</text>
</comment>
<dbReference type="InterPro" id="IPR011495">
    <property type="entry name" value="Sig_transdc_His_kin_sub2_dim/P"/>
</dbReference>
<feature type="domain" description="Response regulatory" evidence="10">
    <location>
        <begin position="2"/>
        <end position="119"/>
    </location>
</feature>
<dbReference type="Pfam" id="PF07568">
    <property type="entry name" value="HisKA_2"/>
    <property type="match status" value="1"/>
</dbReference>
<keyword evidence="4" id="KW-0808">Transferase</keyword>
<keyword evidence="12" id="KW-1185">Reference proteome</keyword>
<keyword evidence="7" id="KW-0067">ATP-binding</keyword>
<dbReference type="SUPFAM" id="SSF52172">
    <property type="entry name" value="CheY-like"/>
    <property type="match status" value="1"/>
</dbReference>
<dbReference type="Pfam" id="PF02518">
    <property type="entry name" value="HATPase_c"/>
    <property type="match status" value="1"/>
</dbReference>
<dbReference type="Gene3D" id="3.40.50.2300">
    <property type="match status" value="1"/>
</dbReference>
<dbReference type="Proteomes" id="UP000681594">
    <property type="component" value="Unassembled WGS sequence"/>
</dbReference>
<dbReference type="SMART" id="SM00448">
    <property type="entry name" value="REC"/>
    <property type="match status" value="1"/>
</dbReference>
<sequence length="331" mass="36214">MRILITDDDPDFRDLALREVRREFPDAVIAEIGTPAALEAALRQEPRPGLLVSDLDLKWTDGFEVLAAVRAVNPICPAVMFTGTGNEELAVRAIKAGFDDYLVKSPKQLRRLAAAARAAVTRAETRRSLEESRDLLTQELYHRLHNNLQLVIGLISFTARSLADRGARSQLEDLARRVQSLSMLQEQLYRDGAFEKVRIGDFLRGLVDDILALDGRPIRASLDLADEVLPVDTAVPLGLIANEFLTNAIKYAFPDGAAGWISVSLRRLDQGGVILEVNDDGVGLPEAVSDAPGLGIRLVRRLAQQLGAELRISPRDGGGTQCMVRVLRPAA</sequence>
<feature type="domain" description="Histidine kinase" evidence="9">
    <location>
        <begin position="139"/>
        <end position="330"/>
    </location>
</feature>
<dbReference type="InterPro" id="IPR003594">
    <property type="entry name" value="HATPase_dom"/>
</dbReference>
<evidence type="ECO:0000259" key="10">
    <source>
        <dbReference type="PROSITE" id="PS50110"/>
    </source>
</evidence>
<keyword evidence="3 8" id="KW-0597">Phosphoprotein</keyword>
<dbReference type="EC" id="2.7.13.3" evidence="2"/>
<evidence type="ECO:0000259" key="9">
    <source>
        <dbReference type="PROSITE" id="PS50109"/>
    </source>
</evidence>
<evidence type="ECO:0000256" key="8">
    <source>
        <dbReference type="PROSITE-ProRule" id="PRU00169"/>
    </source>
</evidence>
<feature type="modified residue" description="4-aspartylphosphate" evidence="8">
    <location>
        <position position="54"/>
    </location>
</feature>
<evidence type="ECO:0000313" key="11">
    <source>
        <dbReference type="EMBL" id="MBP0447382.1"/>
    </source>
</evidence>
<organism evidence="11 12">
    <name type="scientific">Pararoseomonas baculiformis</name>
    <dbReference type="NCBI Taxonomy" id="2820812"/>
    <lineage>
        <taxon>Bacteria</taxon>
        <taxon>Pseudomonadati</taxon>
        <taxon>Pseudomonadota</taxon>
        <taxon>Alphaproteobacteria</taxon>
        <taxon>Acetobacterales</taxon>
        <taxon>Acetobacteraceae</taxon>
        <taxon>Pararoseomonas</taxon>
    </lineage>
</organism>
<reference evidence="11 12" key="1">
    <citation type="submission" date="2021-03" db="EMBL/GenBank/DDBJ databases">
        <authorList>
            <person name="So Y."/>
        </authorList>
    </citation>
    <scope>NUCLEOTIDE SEQUENCE [LARGE SCALE GENOMIC DNA]</scope>
    <source>
        <strain evidence="11 12">SSH11</strain>
    </source>
</reference>
<dbReference type="PROSITE" id="PS50109">
    <property type="entry name" value="HIS_KIN"/>
    <property type="match status" value="1"/>
</dbReference>
<keyword evidence="6" id="KW-0418">Kinase</keyword>
<evidence type="ECO:0000256" key="5">
    <source>
        <dbReference type="ARBA" id="ARBA00022741"/>
    </source>
</evidence>
<evidence type="ECO:0000256" key="1">
    <source>
        <dbReference type="ARBA" id="ARBA00000085"/>
    </source>
</evidence>
<name>A0ABS4AK23_9PROT</name>
<dbReference type="SUPFAM" id="SSF55874">
    <property type="entry name" value="ATPase domain of HSP90 chaperone/DNA topoisomerase II/histidine kinase"/>
    <property type="match status" value="1"/>
</dbReference>
<dbReference type="EMBL" id="JAGIZB010000033">
    <property type="protein sequence ID" value="MBP0447382.1"/>
    <property type="molecule type" value="Genomic_DNA"/>
</dbReference>
<protein>
    <recommendedName>
        <fullName evidence="2">histidine kinase</fullName>
        <ecNumber evidence="2">2.7.13.3</ecNumber>
    </recommendedName>
</protein>
<dbReference type="Gene3D" id="3.30.565.10">
    <property type="entry name" value="Histidine kinase-like ATPase, C-terminal domain"/>
    <property type="match status" value="1"/>
</dbReference>
<dbReference type="InterPro" id="IPR005467">
    <property type="entry name" value="His_kinase_dom"/>
</dbReference>
<evidence type="ECO:0000256" key="3">
    <source>
        <dbReference type="ARBA" id="ARBA00022553"/>
    </source>
</evidence>
<dbReference type="RefSeq" id="WP_209381649.1">
    <property type="nucleotide sequence ID" value="NZ_JAGIZB010000033.1"/>
</dbReference>
<proteinExistence type="predicted"/>